<protein>
    <submittedName>
        <fullName evidence="1">Uncharacterized protein</fullName>
    </submittedName>
</protein>
<organism evidence="1 2">
    <name type="scientific">Colletotrichum orchidophilum</name>
    <dbReference type="NCBI Taxonomy" id="1209926"/>
    <lineage>
        <taxon>Eukaryota</taxon>
        <taxon>Fungi</taxon>
        <taxon>Dikarya</taxon>
        <taxon>Ascomycota</taxon>
        <taxon>Pezizomycotina</taxon>
        <taxon>Sordariomycetes</taxon>
        <taxon>Hypocreomycetidae</taxon>
        <taxon>Glomerellales</taxon>
        <taxon>Glomerellaceae</taxon>
        <taxon>Colletotrichum</taxon>
    </lineage>
</organism>
<dbReference type="Proteomes" id="UP000176998">
    <property type="component" value="Unassembled WGS sequence"/>
</dbReference>
<sequence>MCPYHAMGFAFPDCDVSLVSVVLPETTTCTDQSESWPEPEPERKAIIRLPAADPIELRSLRYLRRGTYVPAYYVHLTKVRVDNVRYG</sequence>
<dbReference type="GeneID" id="34557675"/>
<accession>A0A1G4BF51</accession>
<proteinExistence type="predicted"/>
<name>A0A1G4BF51_9PEZI</name>
<comment type="caution">
    <text evidence="1">The sequence shown here is derived from an EMBL/GenBank/DDBJ whole genome shotgun (WGS) entry which is preliminary data.</text>
</comment>
<gene>
    <name evidence="1" type="ORF">CORC01_04518</name>
</gene>
<dbReference type="RefSeq" id="XP_022477254.1">
    <property type="nucleotide sequence ID" value="XM_022616165.1"/>
</dbReference>
<evidence type="ECO:0000313" key="2">
    <source>
        <dbReference type="Proteomes" id="UP000176998"/>
    </source>
</evidence>
<dbReference type="AlphaFoldDB" id="A0A1G4BF51"/>
<keyword evidence="2" id="KW-1185">Reference proteome</keyword>
<dbReference type="EMBL" id="MJBS01000030">
    <property type="protein sequence ID" value="OHF00110.1"/>
    <property type="molecule type" value="Genomic_DNA"/>
</dbReference>
<reference evidence="1 2" key="1">
    <citation type="submission" date="2016-09" db="EMBL/GenBank/DDBJ databases">
        <authorList>
            <person name="Capua I."/>
            <person name="De Benedictis P."/>
            <person name="Joannis T."/>
            <person name="Lombin L.H."/>
            <person name="Cattoli G."/>
        </authorList>
    </citation>
    <scope>NUCLEOTIDE SEQUENCE [LARGE SCALE GENOMIC DNA]</scope>
    <source>
        <strain evidence="1 2">IMI 309357</strain>
    </source>
</reference>
<evidence type="ECO:0000313" key="1">
    <source>
        <dbReference type="EMBL" id="OHF00110.1"/>
    </source>
</evidence>